<dbReference type="EMBL" id="OAOQ01000011">
    <property type="protein sequence ID" value="SNX71986.1"/>
    <property type="molecule type" value="Genomic_DNA"/>
</dbReference>
<feature type="domain" description="4-vinyl reductase 4VR" evidence="1">
    <location>
        <begin position="141"/>
        <end position="202"/>
    </location>
</feature>
<dbReference type="NCBIfam" id="TIGR02019">
    <property type="entry name" value="BchJ"/>
    <property type="match status" value="1"/>
</dbReference>
<dbReference type="Pfam" id="PF02830">
    <property type="entry name" value="V4R"/>
    <property type="match status" value="1"/>
</dbReference>
<evidence type="ECO:0000313" key="2">
    <source>
        <dbReference type="EMBL" id="SNX71986.1"/>
    </source>
</evidence>
<dbReference type="GO" id="GO:0015979">
    <property type="term" value="P:photosynthesis"/>
    <property type="evidence" value="ECO:0007669"/>
    <property type="project" value="InterPro"/>
</dbReference>
<dbReference type="Proteomes" id="UP000219467">
    <property type="component" value="Unassembled WGS sequence"/>
</dbReference>
<dbReference type="PANTHER" id="PTHR35090:SF1">
    <property type="entry name" value="SLR0144 PROTEIN"/>
    <property type="match status" value="1"/>
</dbReference>
<dbReference type="GO" id="GO:0030494">
    <property type="term" value="P:bacteriochlorophyll biosynthetic process"/>
    <property type="evidence" value="ECO:0007669"/>
    <property type="project" value="InterPro"/>
</dbReference>
<dbReference type="InterPro" id="IPR010249">
    <property type="entry name" value="BchJ"/>
</dbReference>
<dbReference type="InterPro" id="IPR004096">
    <property type="entry name" value="V4R"/>
</dbReference>
<keyword evidence="3" id="KW-1185">Reference proteome</keyword>
<dbReference type="SUPFAM" id="SSF111126">
    <property type="entry name" value="Ligand-binding domain in the NO signalling and Golgi transport"/>
    <property type="match status" value="1"/>
</dbReference>
<dbReference type="Gene3D" id="3.30.1380.20">
    <property type="entry name" value="Trafficking protein particle complex subunit 3"/>
    <property type="match status" value="1"/>
</dbReference>
<evidence type="ECO:0000259" key="1">
    <source>
        <dbReference type="SMART" id="SM00989"/>
    </source>
</evidence>
<sequence>MTAHSQRIESDPVVHRIGPNAILQLIPVLDAAFGPGAADRALAAAGVPRPGPDSGMLPETQVRTLHRWVRETHPQEAPRLLREAGLATGDYILANRIPALAQKVIRALPAFLGARVLASAIAKHSWTFAGSGHFRIVSKRPLSFEIARNPVVAGESSDIPMCHWHAAVFERLFSRLVWPDVAVRETDCCAMGASACRFELLPRGN</sequence>
<dbReference type="RefSeq" id="WP_097030946.1">
    <property type="nucleotide sequence ID" value="NZ_OAOQ01000011.1"/>
</dbReference>
<accession>A0A285CY66</accession>
<name>A0A285CY66_9RHOB</name>
<proteinExistence type="predicted"/>
<dbReference type="SMART" id="SM00989">
    <property type="entry name" value="V4R"/>
    <property type="match status" value="1"/>
</dbReference>
<dbReference type="PANTHER" id="PTHR35090">
    <property type="entry name" value="DNA-DIRECTED RNA POLYMERASE SUBUNIT I"/>
    <property type="match status" value="1"/>
</dbReference>
<organism evidence="2 3">
    <name type="scientific">Cereibacter ovatus</name>
    <dbReference type="NCBI Taxonomy" id="439529"/>
    <lineage>
        <taxon>Bacteria</taxon>
        <taxon>Pseudomonadati</taxon>
        <taxon>Pseudomonadota</taxon>
        <taxon>Alphaproteobacteria</taxon>
        <taxon>Rhodobacterales</taxon>
        <taxon>Paracoccaceae</taxon>
        <taxon>Cereibacter</taxon>
    </lineage>
</organism>
<reference evidence="3" key="1">
    <citation type="submission" date="2017-08" db="EMBL/GenBank/DDBJ databases">
        <authorList>
            <person name="Varghese N."/>
            <person name="Submissions S."/>
        </authorList>
    </citation>
    <scope>NUCLEOTIDE SEQUENCE [LARGE SCALE GENOMIC DNA]</scope>
    <source>
        <strain evidence="3">JA234</strain>
    </source>
</reference>
<protein>
    <submittedName>
        <fullName evidence="2">Divinyl protochlorophyllide a 8-vinyl-reductase</fullName>
    </submittedName>
</protein>
<gene>
    <name evidence="2" type="ORF">SAMN05878503_11166</name>
</gene>
<evidence type="ECO:0000313" key="3">
    <source>
        <dbReference type="Proteomes" id="UP000219467"/>
    </source>
</evidence>
<dbReference type="AlphaFoldDB" id="A0A285CY66"/>
<dbReference type="InterPro" id="IPR024096">
    <property type="entry name" value="NO_sig/Golgi_transp_ligand-bd"/>
</dbReference>
<dbReference type="OrthoDB" id="2080515at2"/>